<comment type="cofactor">
    <cofactor evidence="6">
        <name>FAD</name>
        <dbReference type="ChEBI" id="CHEBI:57692"/>
    </cofactor>
    <text evidence="6">Binds 1 FAD per subunit.</text>
</comment>
<evidence type="ECO:0000313" key="11">
    <source>
        <dbReference type="Proteomes" id="UP000028007"/>
    </source>
</evidence>
<feature type="disulfide bond" description="Redox-active" evidence="7">
    <location>
        <begin position="41"/>
        <end position="46"/>
    </location>
</feature>
<feature type="binding site" evidence="6">
    <location>
        <begin position="180"/>
        <end position="187"/>
    </location>
    <ligand>
        <name>NAD(+)</name>
        <dbReference type="ChEBI" id="CHEBI:57540"/>
    </ligand>
</feature>
<feature type="binding site" evidence="6">
    <location>
        <position position="312"/>
    </location>
    <ligand>
        <name>FAD</name>
        <dbReference type="ChEBI" id="CHEBI:57692"/>
    </ligand>
</feature>
<dbReference type="eggNOG" id="COG1249">
    <property type="taxonomic scope" value="Bacteria"/>
</dbReference>
<keyword evidence="4" id="KW-0560">Oxidoreductase</keyword>
<evidence type="ECO:0000256" key="1">
    <source>
        <dbReference type="ARBA" id="ARBA00007532"/>
    </source>
</evidence>
<dbReference type="EMBL" id="JNFF01000109">
    <property type="protein sequence ID" value="KEQ28737.1"/>
    <property type="molecule type" value="Genomic_DNA"/>
</dbReference>
<feature type="binding site" evidence="6">
    <location>
        <position position="271"/>
    </location>
    <ligand>
        <name>NAD(+)</name>
        <dbReference type="ChEBI" id="CHEBI:57540"/>
    </ligand>
</feature>
<evidence type="ECO:0000256" key="7">
    <source>
        <dbReference type="PIRSR" id="PIRSR000350-4"/>
    </source>
</evidence>
<gene>
    <name evidence="10" type="ORF">N180_20335</name>
</gene>
<dbReference type="Gene3D" id="3.30.390.30">
    <property type="match status" value="1"/>
</dbReference>
<dbReference type="FunFam" id="3.30.390.30:FF:000001">
    <property type="entry name" value="Dihydrolipoyl dehydrogenase"/>
    <property type="match status" value="1"/>
</dbReference>
<proteinExistence type="inferred from homology"/>
<dbReference type="PRINTS" id="PR00411">
    <property type="entry name" value="PNDRDTASEI"/>
</dbReference>
<dbReference type="PANTHER" id="PTHR43014:SF2">
    <property type="entry name" value="MERCURIC REDUCTASE"/>
    <property type="match status" value="1"/>
</dbReference>
<dbReference type="GO" id="GO:0050660">
    <property type="term" value="F:flavin adenine dinucleotide binding"/>
    <property type="evidence" value="ECO:0007669"/>
    <property type="project" value="TreeGrafter"/>
</dbReference>
<sequence length="459" mass="50190">MNKFDAIVIGAGQAGVPLAKKLAAAGWKTALIEKRAIGGTCINDGCTPTKTMIASARMAYMAGRSDELGIHIPEYRVDFKAIMDRKSTIVKQFREGATKGLEETKNLTVIYGTARFVDPHTLYVDKNDGSFENYTAKKIFINTGCTPFIPDIDGLKEIPYLTSTTLLEIKEVPEHLLIIGAGYIGLEFAQLFRRLGSQVTIVEKSNRLMPKEDDDICTVMSDIFDQDGIRVWTETQVESLSLKLGKVHVKLDGGGKGPASLNCSHVLVASGRTPQTAALGLENTGVVCDEKGFIKVNKRLQTAEQHIYALGDVKGGPAFTHISYNDHLVITENLLNGRHKDISKRMIPYCMFTDPQLGRVGMNESQAKEAGIDYLVASIPMKNVARAIESAETRGLMKAIIDKKSRRILGAAIIGEQGGEIMTVLQMAMMGKITADEIRSGIFAHPLYSESLNNLFMSV</sequence>
<feature type="binding site" evidence="6">
    <location>
        <position position="203"/>
    </location>
    <ligand>
        <name>NAD(+)</name>
        <dbReference type="ChEBI" id="CHEBI:57540"/>
    </ligand>
</feature>
<name>A0A081PDG4_9SPHI</name>
<dbReference type="InterPro" id="IPR036188">
    <property type="entry name" value="FAD/NAD-bd_sf"/>
</dbReference>
<evidence type="ECO:0000313" key="10">
    <source>
        <dbReference type="EMBL" id="KEQ28737.1"/>
    </source>
</evidence>
<dbReference type="GO" id="GO:0003955">
    <property type="term" value="F:NAD(P)H dehydrogenase (quinone) activity"/>
    <property type="evidence" value="ECO:0007669"/>
    <property type="project" value="TreeGrafter"/>
</dbReference>
<evidence type="ECO:0000256" key="3">
    <source>
        <dbReference type="ARBA" id="ARBA00022827"/>
    </source>
</evidence>
<dbReference type="AlphaFoldDB" id="A0A081PDG4"/>
<dbReference type="InterPro" id="IPR004099">
    <property type="entry name" value="Pyr_nucl-diS_OxRdtase_dimer"/>
</dbReference>
<dbReference type="Gene3D" id="3.50.50.60">
    <property type="entry name" value="FAD/NAD(P)-binding domain"/>
    <property type="match status" value="2"/>
</dbReference>
<dbReference type="PRINTS" id="PR00368">
    <property type="entry name" value="FADPNR"/>
</dbReference>
<keyword evidence="6" id="KW-0520">NAD</keyword>
<comment type="similarity">
    <text evidence="1">Belongs to the class-I pyridine nucleotide-disulfide oxidoreductase family.</text>
</comment>
<evidence type="ECO:0000259" key="8">
    <source>
        <dbReference type="Pfam" id="PF02852"/>
    </source>
</evidence>
<dbReference type="RefSeq" id="WP_037443569.1">
    <property type="nucleotide sequence ID" value="NZ_JNFF01000109.1"/>
</dbReference>
<evidence type="ECO:0000256" key="4">
    <source>
        <dbReference type="ARBA" id="ARBA00023002"/>
    </source>
</evidence>
<keyword evidence="11" id="KW-1185">Reference proteome</keyword>
<dbReference type="SUPFAM" id="SSF51905">
    <property type="entry name" value="FAD/NAD(P)-binding domain"/>
    <property type="match status" value="1"/>
</dbReference>
<dbReference type="PANTHER" id="PTHR43014">
    <property type="entry name" value="MERCURIC REDUCTASE"/>
    <property type="match status" value="1"/>
</dbReference>
<accession>A0A081PDG4</accession>
<dbReference type="InterPro" id="IPR001100">
    <property type="entry name" value="Pyr_nuc-diS_OxRdtase"/>
</dbReference>
<evidence type="ECO:0000256" key="5">
    <source>
        <dbReference type="PIRSR" id="PIRSR000350-2"/>
    </source>
</evidence>
<evidence type="ECO:0000256" key="2">
    <source>
        <dbReference type="ARBA" id="ARBA00022630"/>
    </source>
</evidence>
<organism evidence="10 11">
    <name type="scientific">Pedobacter antarcticus 4BY</name>
    <dbReference type="NCBI Taxonomy" id="1358423"/>
    <lineage>
        <taxon>Bacteria</taxon>
        <taxon>Pseudomonadati</taxon>
        <taxon>Bacteroidota</taxon>
        <taxon>Sphingobacteriia</taxon>
        <taxon>Sphingobacteriales</taxon>
        <taxon>Sphingobacteriaceae</taxon>
        <taxon>Pedobacter</taxon>
    </lineage>
</organism>
<feature type="domain" description="Pyridine nucleotide-disulphide oxidoreductase dimerisation" evidence="8">
    <location>
        <begin position="347"/>
        <end position="454"/>
    </location>
</feature>
<dbReference type="InterPro" id="IPR016156">
    <property type="entry name" value="FAD/NAD-linked_Rdtase_dimer_sf"/>
</dbReference>
<dbReference type="Pfam" id="PF02852">
    <property type="entry name" value="Pyr_redox_dim"/>
    <property type="match status" value="1"/>
</dbReference>
<keyword evidence="3 6" id="KW-0274">FAD</keyword>
<reference evidence="10 11" key="1">
    <citation type="journal article" date="1992" name="Int. J. Syst. Bacteriol.">
        <title>Sphingobacterium antarcticus sp. nov. a Psychrotrophic Bacterium from the Soils of Schirmacher Oasis, Antarctica.</title>
        <authorList>
            <person name="Shivaji S."/>
            <person name="Ray M.K."/>
            <person name="Rao N.S."/>
            <person name="Saiserr L."/>
            <person name="Jagannadham M.V."/>
            <person name="Kumar G.S."/>
            <person name="Reddy G."/>
            <person name="Bhargava P.M."/>
        </authorList>
    </citation>
    <scope>NUCLEOTIDE SEQUENCE [LARGE SCALE GENOMIC DNA]</scope>
    <source>
        <strain evidence="10 11">4BY</strain>
    </source>
</reference>
<evidence type="ECO:0000259" key="9">
    <source>
        <dbReference type="Pfam" id="PF07992"/>
    </source>
</evidence>
<feature type="binding site" evidence="6">
    <location>
        <position position="50"/>
    </location>
    <ligand>
        <name>FAD</name>
        <dbReference type="ChEBI" id="CHEBI:57692"/>
    </ligand>
</feature>
<feature type="domain" description="FAD/NAD(P)-binding" evidence="9">
    <location>
        <begin position="5"/>
        <end position="323"/>
    </location>
</feature>
<evidence type="ECO:0000256" key="6">
    <source>
        <dbReference type="PIRSR" id="PIRSR000350-3"/>
    </source>
</evidence>
<dbReference type="Pfam" id="PF07992">
    <property type="entry name" value="Pyr_redox_2"/>
    <property type="match status" value="1"/>
</dbReference>
<dbReference type="Proteomes" id="UP000028007">
    <property type="component" value="Unassembled WGS sequence"/>
</dbReference>
<keyword evidence="6" id="KW-0547">Nucleotide-binding</keyword>
<dbReference type="InterPro" id="IPR023753">
    <property type="entry name" value="FAD/NAD-binding_dom"/>
</dbReference>
<comment type="caution">
    <text evidence="10">The sequence shown here is derived from an EMBL/GenBank/DDBJ whole genome shotgun (WGS) entry which is preliminary data.</text>
</comment>
<dbReference type="OrthoDB" id="9800167at2"/>
<feature type="active site" description="Proton acceptor" evidence="5">
    <location>
        <position position="445"/>
    </location>
</feature>
<keyword evidence="2" id="KW-0285">Flavoprotein</keyword>
<protein>
    <submittedName>
        <fullName evidence="10">Mercuric reductase</fullName>
    </submittedName>
</protein>
<dbReference type="PIRSF" id="PIRSF000350">
    <property type="entry name" value="Mercury_reductase_MerA"/>
    <property type="match status" value="1"/>
</dbReference>
<dbReference type="SUPFAM" id="SSF55424">
    <property type="entry name" value="FAD/NAD-linked reductases, dimerisation (C-terminal) domain"/>
    <property type="match status" value="1"/>
</dbReference>